<organism evidence="1 2">
    <name type="scientific">Eumeta variegata</name>
    <name type="common">Bagworm moth</name>
    <name type="synonym">Eumeta japonica</name>
    <dbReference type="NCBI Taxonomy" id="151549"/>
    <lineage>
        <taxon>Eukaryota</taxon>
        <taxon>Metazoa</taxon>
        <taxon>Ecdysozoa</taxon>
        <taxon>Arthropoda</taxon>
        <taxon>Hexapoda</taxon>
        <taxon>Insecta</taxon>
        <taxon>Pterygota</taxon>
        <taxon>Neoptera</taxon>
        <taxon>Endopterygota</taxon>
        <taxon>Lepidoptera</taxon>
        <taxon>Glossata</taxon>
        <taxon>Ditrysia</taxon>
        <taxon>Tineoidea</taxon>
        <taxon>Psychidae</taxon>
        <taxon>Oiketicinae</taxon>
        <taxon>Eumeta</taxon>
    </lineage>
</organism>
<proteinExistence type="predicted"/>
<keyword evidence="2" id="KW-1185">Reference proteome</keyword>
<name>A0A4C1WMD1_EUMVA</name>
<accession>A0A4C1WMD1</accession>
<protein>
    <submittedName>
        <fullName evidence="1">Uncharacterized protein</fullName>
    </submittedName>
</protein>
<sequence>MSAYDSFARTTIRRLVPPQRSRNRVLNIDEAIAPRPVCDGALFIIFLQSSLEDSKKNLTFFRFYRRKTSRVCVTASKQIFPDDLLEGGTIQARSSNLSDEFRDGRPSTAVNNKNIDAMRRMIKTNRHVTHHEIRASLGVDIS</sequence>
<dbReference type="EMBL" id="BGZK01000578">
    <property type="protein sequence ID" value="GBP51277.1"/>
    <property type="molecule type" value="Genomic_DNA"/>
</dbReference>
<dbReference type="AlphaFoldDB" id="A0A4C1WMD1"/>
<gene>
    <name evidence="1" type="ORF">EVAR_48370_1</name>
</gene>
<evidence type="ECO:0000313" key="2">
    <source>
        <dbReference type="Proteomes" id="UP000299102"/>
    </source>
</evidence>
<reference evidence="1 2" key="1">
    <citation type="journal article" date="2019" name="Commun. Biol.">
        <title>The bagworm genome reveals a unique fibroin gene that provides high tensile strength.</title>
        <authorList>
            <person name="Kono N."/>
            <person name="Nakamura H."/>
            <person name="Ohtoshi R."/>
            <person name="Tomita M."/>
            <person name="Numata K."/>
            <person name="Arakawa K."/>
        </authorList>
    </citation>
    <scope>NUCLEOTIDE SEQUENCE [LARGE SCALE GENOMIC DNA]</scope>
</reference>
<comment type="caution">
    <text evidence="1">The sequence shown here is derived from an EMBL/GenBank/DDBJ whole genome shotgun (WGS) entry which is preliminary data.</text>
</comment>
<dbReference type="Proteomes" id="UP000299102">
    <property type="component" value="Unassembled WGS sequence"/>
</dbReference>
<evidence type="ECO:0000313" key="1">
    <source>
        <dbReference type="EMBL" id="GBP51277.1"/>
    </source>
</evidence>
<dbReference type="OrthoDB" id="10017160at2759"/>